<feature type="non-terminal residue" evidence="1">
    <location>
        <position position="1"/>
    </location>
</feature>
<dbReference type="AlphaFoldDB" id="A0AA36CUR5"/>
<sequence length="98" mass="11047">MVAERHPCEPTDVAILRKPLKFLSGPTARNRIVKAGLSEMIAPICPENMKEHGLPTETIINMYQKWGEWRIRAVDHGKYRCRSAPPGGAWQYCGVEGE</sequence>
<name>A0AA36CUR5_9BILA</name>
<evidence type="ECO:0000313" key="1">
    <source>
        <dbReference type="EMBL" id="CAJ0575229.1"/>
    </source>
</evidence>
<dbReference type="Proteomes" id="UP001177023">
    <property type="component" value="Unassembled WGS sequence"/>
</dbReference>
<reference evidence="1" key="1">
    <citation type="submission" date="2023-06" db="EMBL/GenBank/DDBJ databases">
        <authorList>
            <person name="Delattre M."/>
        </authorList>
    </citation>
    <scope>NUCLEOTIDE SEQUENCE</scope>
    <source>
        <strain evidence="1">AF72</strain>
    </source>
</reference>
<dbReference type="EMBL" id="CATQJA010002637">
    <property type="protein sequence ID" value="CAJ0575229.1"/>
    <property type="molecule type" value="Genomic_DNA"/>
</dbReference>
<gene>
    <name evidence="1" type="ORF">MSPICULIGERA_LOCUS13544</name>
</gene>
<accession>A0AA36CUR5</accession>
<protein>
    <submittedName>
        <fullName evidence="1">Uncharacterized protein</fullName>
    </submittedName>
</protein>
<evidence type="ECO:0000313" key="2">
    <source>
        <dbReference type="Proteomes" id="UP001177023"/>
    </source>
</evidence>
<comment type="caution">
    <text evidence="1">The sequence shown here is derived from an EMBL/GenBank/DDBJ whole genome shotgun (WGS) entry which is preliminary data.</text>
</comment>
<proteinExistence type="predicted"/>
<organism evidence="1 2">
    <name type="scientific">Mesorhabditis spiculigera</name>
    <dbReference type="NCBI Taxonomy" id="96644"/>
    <lineage>
        <taxon>Eukaryota</taxon>
        <taxon>Metazoa</taxon>
        <taxon>Ecdysozoa</taxon>
        <taxon>Nematoda</taxon>
        <taxon>Chromadorea</taxon>
        <taxon>Rhabditida</taxon>
        <taxon>Rhabditina</taxon>
        <taxon>Rhabditomorpha</taxon>
        <taxon>Rhabditoidea</taxon>
        <taxon>Rhabditidae</taxon>
        <taxon>Mesorhabditinae</taxon>
        <taxon>Mesorhabditis</taxon>
    </lineage>
</organism>
<keyword evidence="2" id="KW-1185">Reference proteome</keyword>